<reference evidence="1" key="2">
    <citation type="submission" date="2023-01" db="EMBL/GenBank/DDBJ databases">
        <authorList>
            <person name="Sun Q."/>
            <person name="Evtushenko L."/>
        </authorList>
    </citation>
    <scope>NUCLEOTIDE SEQUENCE</scope>
    <source>
        <strain evidence="1">VKM Ac-1020</strain>
    </source>
</reference>
<evidence type="ECO:0000313" key="1">
    <source>
        <dbReference type="EMBL" id="GLJ62883.1"/>
    </source>
</evidence>
<gene>
    <name evidence="1" type="ORF">GCM10017576_30140</name>
</gene>
<sequence>MTDLRDIVAAASSAPSAHNTQPWEARIRSDAIELGVAEGRTLRVGDPTGRDTVLALGAWTEAAAAAARARGRALDVQTLPALADPAVIVRAERRDPVARLTLGGEVPVQRTALDRRLTYRGAVRRVPGFLEAASAVVPPWIRLVPIAAGDLRRLSALGTADTLTRPGVAEELASWLRLSPQHPRYGLDGLSDRVLLLPPRLAALAAPFTRRRRLRDGAARVARIGGDLVRRVLLEVPVQAAGEAADADHFVLVVESDELDLGTGAALTRILNSPLGLPAETVFEAGRALMRVWLLAAERGIAFAPHSEVLDSALAQGELQYRLGLGRRTVPLFVTSAGRPLAVPPRSPRLG</sequence>
<dbReference type="SUPFAM" id="SSF55469">
    <property type="entry name" value="FMN-dependent nitroreductase-like"/>
    <property type="match status" value="1"/>
</dbReference>
<dbReference type="EMBL" id="BSEJ01000019">
    <property type="protein sequence ID" value="GLJ62883.1"/>
    <property type="molecule type" value="Genomic_DNA"/>
</dbReference>
<dbReference type="AlphaFoldDB" id="A0A9W6H5V1"/>
<dbReference type="Proteomes" id="UP001142462">
    <property type="component" value="Unassembled WGS sequence"/>
</dbReference>
<accession>A0A9W6H5V1</accession>
<name>A0A9W6H5V1_9MICO</name>
<protein>
    <recommendedName>
        <fullName evidence="3">Nitroreductase family protein</fullName>
    </recommendedName>
</protein>
<dbReference type="InterPro" id="IPR000415">
    <property type="entry name" value="Nitroreductase-like"/>
</dbReference>
<comment type="caution">
    <text evidence="1">The sequence shown here is derived from an EMBL/GenBank/DDBJ whole genome shotgun (WGS) entry which is preliminary data.</text>
</comment>
<proteinExistence type="predicted"/>
<evidence type="ECO:0000313" key="2">
    <source>
        <dbReference type="Proteomes" id="UP001142462"/>
    </source>
</evidence>
<organism evidence="1 2">
    <name type="scientific">Microbacterium barkeri</name>
    <dbReference type="NCBI Taxonomy" id="33917"/>
    <lineage>
        <taxon>Bacteria</taxon>
        <taxon>Bacillati</taxon>
        <taxon>Actinomycetota</taxon>
        <taxon>Actinomycetes</taxon>
        <taxon>Micrococcales</taxon>
        <taxon>Microbacteriaceae</taxon>
        <taxon>Microbacterium</taxon>
    </lineage>
</organism>
<dbReference type="Gene3D" id="3.40.109.10">
    <property type="entry name" value="NADH Oxidase"/>
    <property type="match status" value="1"/>
</dbReference>
<dbReference type="GO" id="GO:0016491">
    <property type="term" value="F:oxidoreductase activity"/>
    <property type="evidence" value="ECO:0007669"/>
    <property type="project" value="InterPro"/>
</dbReference>
<keyword evidence="2" id="KW-1185">Reference proteome</keyword>
<evidence type="ECO:0008006" key="3">
    <source>
        <dbReference type="Google" id="ProtNLM"/>
    </source>
</evidence>
<reference evidence="1" key="1">
    <citation type="journal article" date="2014" name="Int. J. Syst. Evol. Microbiol.">
        <title>Complete genome sequence of Corynebacterium casei LMG S-19264T (=DSM 44701T), isolated from a smear-ripened cheese.</title>
        <authorList>
            <consortium name="US DOE Joint Genome Institute (JGI-PGF)"/>
            <person name="Walter F."/>
            <person name="Albersmeier A."/>
            <person name="Kalinowski J."/>
            <person name="Ruckert C."/>
        </authorList>
    </citation>
    <scope>NUCLEOTIDE SEQUENCE</scope>
    <source>
        <strain evidence="1">VKM Ac-1020</strain>
    </source>
</reference>
<dbReference type="RefSeq" id="WP_271174564.1">
    <property type="nucleotide sequence ID" value="NZ_BSEJ01000019.1"/>
</dbReference>